<protein>
    <submittedName>
        <fullName evidence="2">Putative enzyme related to lactoylglutathione lyase</fullName>
    </submittedName>
</protein>
<evidence type="ECO:0000259" key="1">
    <source>
        <dbReference type="Pfam" id="PF00903"/>
    </source>
</evidence>
<dbReference type="RefSeq" id="WP_100351346.1">
    <property type="nucleotide sequence ID" value="NZ_PGTZ01000014.1"/>
</dbReference>
<dbReference type="InterPro" id="IPR004360">
    <property type="entry name" value="Glyas_Fos-R_dOase_dom"/>
</dbReference>
<evidence type="ECO:0000313" key="2">
    <source>
        <dbReference type="EMBL" id="PJI84739.1"/>
    </source>
</evidence>
<feature type="domain" description="Glyoxalase/fosfomycin resistance/dioxygenase" evidence="1">
    <location>
        <begin position="9"/>
        <end position="104"/>
    </location>
</feature>
<keyword evidence="2" id="KW-0456">Lyase</keyword>
<evidence type="ECO:0000313" key="3">
    <source>
        <dbReference type="Proteomes" id="UP000231586"/>
    </source>
</evidence>
<dbReference type="Proteomes" id="UP000231586">
    <property type="component" value="Unassembled WGS sequence"/>
</dbReference>
<gene>
    <name evidence="2" type="ORF">CLV34_3194</name>
</gene>
<dbReference type="AlphaFoldDB" id="A0A2M8W1E8"/>
<proteinExistence type="predicted"/>
<dbReference type="InterPro" id="IPR029068">
    <property type="entry name" value="Glyas_Bleomycin-R_OHBP_Dase"/>
</dbReference>
<name>A0A2M8W1E8_9MICO</name>
<dbReference type="OrthoDB" id="4565236at2"/>
<sequence length="109" mass="11174">MSPTIRAQVVPVSDIAAAKAVYTALYGEPHTDTPYYVGFDAGGFEVSLAPGDTSGGPVAYADVDDLEAARQALLDAGATERTPPQPIGPEARVCVLDDADGNAIGLRGK</sequence>
<reference evidence="2 3" key="1">
    <citation type="submission" date="2017-11" db="EMBL/GenBank/DDBJ databases">
        <title>Genomic Encyclopedia of Archaeal and Bacterial Type Strains, Phase II (KMG-II): From Individual Species to Whole Genera.</title>
        <authorList>
            <person name="Goeker M."/>
        </authorList>
    </citation>
    <scope>NUCLEOTIDE SEQUENCE [LARGE SCALE GENOMIC DNA]</scope>
    <source>
        <strain evidence="2 3">DSM 22413</strain>
    </source>
</reference>
<keyword evidence="3" id="KW-1185">Reference proteome</keyword>
<dbReference type="GO" id="GO:0016829">
    <property type="term" value="F:lyase activity"/>
    <property type="evidence" value="ECO:0007669"/>
    <property type="project" value="UniProtKB-KW"/>
</dbReference>
<organism evidence="2 3">
    <name type="scientific">Luteimicrobium subarcticum</name>
    <dbReference type="NCBI Taxonomy" id="620910"/>
    <lineage>
        <taxon>Bacteria</taxon>
        <taxon>Bacillati</taxon>
        <taxon>Actinomycetota</taxon>
        <taxon>Actinomycetes</taxon>
        <taxon>Micrococcales</taxon>
        <taxon>Luteimicrobium</taxon>
    </lineage>
</organism>
<dbReference type="Pfam" id="PF00903">
    <property type="entry name" value="Glyoxalase"/>
    <property type="match status" value="1"/>
</dbReference>
<comment type="caution">
    <text evidence="2">The sequence shown here is derived from an EMBL/GenBank/DDBJ whole genome shotgun (WGS) entry which is preliminary data.</text>
</comment>
<dbReference type="SUPFAM" id="SSF54593">
    <property type="entry name" value="Glyoxalase/Bleomycin resistance protein/Dihydroxybiphenyl dioxygenase"/>
    <property type="match status" value="1"/>
</dbReference>
<accession>A0A2M8W1E8</accession>
<dbReference type="EMBL" id="PGTZ01000014">
    <property type="protein sequence ID" value="PJI84739.1"/>
    <property type="molecule type" value="Genomic_DNA"/>
</dbReference>
<dbReference type="Gene3D" id="3.10.180.10">
    <property type="entry name" value="2,3-Dihydroxybiphenyl 1,2-Dioxygenase, domain 1"/>
    <property type="match status" value="1"/>
</dbReference>